<evidence type="ECO:0000256" key="8">
    <source>
        <dbReference type="ARBA" id="ARBA00072274"/>
    </source>
</evidence>
<comment type="subunit">
    <text evidence="3 10">Homodimer.</text>
</comment>
<evidence type="ECO:0000256" key="9">
    <source>
        <dbReference type="ARBA" id="ARBA00076414"/>
    </source>
</evidence>
<comment type="caution">
    <text evidence="14">The sequence shown here is derived from an EMBL/GenBank/DDBJ whole genome shotgun (WGS) entry which is preliminary data.</text>
</comment>
<dbReference type="NCBIfam" id="NF010738">
    <property type="entry name" value="PRK14140.1"/>
    <property type="match status" value="1"/>
</dbReference>
<evidence type="ECO:0000256" key="4">
    <source>
        <dbReference type="ARBA" id="ARBA00022490"/>
    </source>
</evidence>
<dbReference type="InterPro" id="IPR009012">
    <property type="entry name" value="GrpE_head"/>
</dbReference>
<evidence type="ECO:0000256" key="12">
    <source>
        <dbReference type="RuleBase" id="RU004478"/>
    </source>
</evidence>
<dbReference type="GO" id="GO:0051082">
    <property type="term" value="F:unfolded protein binding"/>
    <property type="evidence" value="ECO:0007669"/>
    <property type="project" value="TreeGrafter"/>
</dbReference>
<dbReference type="Gene3D" id="3.90.20.20">
    <property type="match status" value="1"/>
</dbReference>
<keyword evidence="5 10" id="KW-0346">Stress response</keyword>
<dbReference type="SUPFAM" id="SSF51064">
    <property type="entry name" value="Head domain of nucleotide exchange factor GrpE"/>
    <property type="match status" value="1"/>
</dbReference>
<reference evidence="14 15" key="1">
    <citation type="submission" date="2019-07" db="EMBL/GenBank/DDBJ databases">
        <title>Whole genome shotgun sequence of Myxococcus fulvus NBRC 100333.</title>
        <authorList>
            <person name="Hosoyama A."/>
            <person name="Uohara A."/>
            <person name="Ohji S."/>
            <person name="Ichikawa N."/>
        </authorList>
    </citation>
    <scope>NUCLEOTIDE SEQUENCE [LARGE SCALE GENOMIC DNA]</scope>
    <source>
        <strain evidence="14 15">NBRC 100333</strain>
    </source>
</reference>
<dbReference type="RefSeq" id="WP_074953771.1">
    <property type="nucleotide sequence ID" value="NZ_BJXR01000019.1"/>
</dbReference>
<dbReference type="FunFam" id="2.30.22.10:FF:000001">
    <property type="entry name" value="Protein GrpE"/>
    <property type="match status" value="1"/>
</dbReference>
<dbReference type="GO" id="GO:0006457">
    <property type="term" value="P:protein folding"/>
    <property type="evidence" value="ECO:0007669"/>
    <property type="project" value="InterPro"/>
</dbReference>
<dbReference type="PANTHER" id="PTHR21237">
    <property type="entry name" value="GRPE PROTEIN"/>
    <property type="match status" value="1"/>
</dbReference>
<dbReference type="Proteomes" id="UP000321514">
    <property type="component" value="Unassembled WGS sequence"/>
</dbReference>
<dbReference type="STRING" id="1334629.MFUL124B02_38550"/>
<sequence length="303" mass="32936">MRAVAGSSEKDSIQAEIGQDVIDAAVRSVERRMEDEEVTVIEVEAREAPASEDADASVAPEDSVTPQDSPAPPATADEVAQLRQEVESLKAQVEFSQAKGRETMERLREAHERAKEAQDRMVRAAADLENYRKRAQKEKEEVQRFGSEKLLKDLLPVMDNMDRALEAATKSPDIESFQKGVAMTRKSFEDALGRHGVKSFSAKGQPFDPRMHEAIQQVETADTPAGHVVYEVVRGFFLNERLVRPAMVVVARAPEAPAPVVEAAAVEAASSTPAPAEDSPPAEAEPRAEAPEQHTDSTSGGSQ</sequence>
<feature type="compositionally biased region" description="Basic and acidic residues" evidence="13">
    <location>
        <begin position="284"/>
        <end position="295"/>
    </location>
</feature>
<dbReference type="Gene3D" id="2.30.22.10">
    <property type="entry name" value="Head domain of nucleotide exchange factor GrpE"/>
    <property type="match status" value="1"/>
</dbReference>
<comment type="subcellular location">
    <subcellularLocation>
        <location evidence="1 10">Cytoplasm</location>
    </subcellularLocation>
</comment>
<dbReference type="AlphaFoldDB" id="A0A511SZD7"/>
<dbReference type="OrthoDB" id="9789811at2"/>
<dbReference type="GO" id="GO:0051087">
    <property type="term" value="F:protein-folding chaperone binding"/>
    <property type="evidence" value="ECO:0007669"/>
    <property type="project" value="InterPro"/>
</dbReference>
<dbReference type="SUPFAM" id="SSF58014">
    <property type="entry name" value="Coiled-coil domain of nucleotide exchange factor GrpE"/>
    <property type="match status" value="1"/>
</dbReference>
<proteinExistence type="inferred from homology"/>
<evidence type="ECO:0000256" key="10">
    <source>
        <dbReference type="HAMAP-Rule" id="MF_01151"/>
    </source>
</evidence>
<feature type="region of interest" description="Disordered" evidence="13">
    <location>
        <begin position="31"/>
        <end position="79"/>
    </location>
</feature>
<feature type="compositionally biased region" description="Basic and acidic residues" evidence="13">
    <location>
        <begin position="99"/>
        <end position="118"/>
    </location>
</feature>
<dbReference type="EMBL" id="BJXR01000019">
    <property type="protein sequence ID" value="GEN06947.1"/>
    <property type="molecule type" value="Genomic_DNA"/>
</dbReference>
<organism evidence="14 15">
    <name type="scientific">Myxococcus fulvus</name>
    <dbReference type="NCBI Taxonomy" id="33"/>
    <lineage>
        <taxon>Bacteria</taxon>
        <taxon>Pseudomonadati</taxon>
        <taxon>Myxococcota</taxon>
        <taxon>Myxococcia</taxon>
        <taxon>Myxococcales</taxon>
        <taxon>Cystobacterineae</taxon>
        <taxon>Myxococcaceae</taxon>
        <taxon>Myxococcus</taxon>
    </lineage>
</organism>
<evidence type="ECO:0000256" key="13">
    <source>
        <dbReference type="SAM" id="MobiDB-lite"/>
    </source>
</evidence>
<accession>A0A511SZD7</accession>
<evidence type="ECO:0000313" key="14">
    <source>
        <dbReference type="EMBL" id="GEN06947.1"/>
    </source>
</evidence>
<evidence type="ECO:0000256" key="11">
    <source>
        <dbReference type="RuleBase" id="RU000639"/>
    </source>
</evidence>
<protein>
    <recommendedName>
        <fullName evidence="8 10">Protein GrpE</fullName>
    </recommendedName>
    <alternativeName>
        <fullName evidence="9 10">HSP-70 cofactor</fullName>
    </alternativeName>
</protein>
<dbReference type="HAMAP" id="MF_01151">
    <property type="entry name" value="GrpE"/>
    <property type="match status" value="1"/>
</dbReference>
<evidence type="ECO:0000256" key="7">
    <source>
        <dbReference type="ARBA" id="ARBA00053401"/>
    </source>
</evidence>
<dbReference type="PANTHER" id="PTHR21237:SF23">
    <property type="entry name" value="GRPE PROTEIN HOMOLOG, MITOCHONDRIAL"/>
    <property type="match status" value="1"/>
</dbReference>
<feature type="region of interest" description="Disordered" evidence="13">
    <location>
        <begin position="264"/>
        <end position="303"/>
    </location>
</feature>
<feature type="region of interest" description="Disordered" evidence="13">
    <location>
        <begin position="94"/>
        <end position="118"/>
    </location>
</feature>
<comment type="similarity">
    <text evidence="2 10 12">Belongs to the GrpE family.</text>
</comment>
<dbReference type="Pfam" id="PF01025">
    <property type="entry name" value="GrpE"/>
    <property type="match status" value="1"/>
</dbReference>
<dbReference type="InterPro" id="IPR013805">
    <property type="entry name" value="GrpE_CC"/>
</dbReference>
<keyword evidence="6 10" id="KW-0143">Chaperone</keyword>
<evidence type="ECO:0000256" key="3">
    <source>
        <dbReference type="ARBA" id="ARBA00011738"/>
    </source>
</evidence>
<dbReference type="PROSITE" id="PS01071">
    <property type="entry name" value="GRPE"/>
    <property type="match status" value="1"/>
</dbReference>
<gene>
    <name evidence="10" type="primary">grpE</name>
    <name evidence="14" type="ORF">MFU01_19840</name>
</gene>
<evidence type="ECO:0000256" key="2">
    <source>
        <dbReference type="ARBA" id="ARBA00009054"/>
    </source>
</evidence>
<evidence type="ECO:0000256" key="1">
    <source>
        <dbReference type="ARBA" id="ARBA00004496"/>
    </source>
</evidence>
<keyword evidence="4 10" id="KW-0963">Cytoplasm</keyword>
<dbReference type="CDD" id="cd00446">
    <property type="entry name" value="GrpE"/>
    <property type="match status" value="1"/>
</dbReference>
<dbReference type="GO" id="GO:0005737">
    <property type="term" value="C:cytoplasm"/>
    <property type="evidence" value="ECO:0007669"/>
    <property type="project" value="UniProtKB-SubCell"/>
</dbReference>
<evidence type="ECO:0000256" key="5">
    <source>
        <dbReference type="ARBA" id="ARBA00023016"/>
    </source>
</evidence>
<dbReference type="InterPro" id="IPR000740">
    <property type="entry name" value="GrpE"/>
</dbReference>
<name>A0A511SZD7_MYXFU</name>
<dbReference type="PRINTS" id="PR00773">
    <property type="entry name" value="GRPEPROTEIN"/>
</dbReference>
<evidence type="ECO:0000313" key="15">
    <source>
        <dbReference type="Proteomes" id="UP000321514"/>
    </source>
</evidence>
<feature type="compositionally biased region" description="Low complexity" evidence="13">
    <location>
        <begin position="264"/>
        <end position="282"/>
    </location>
</feature>
<dbReference type="GO" id="GO:0000774">
    <property type="term" value="F:adenyl-nucleotide exchange factor activity"/>
    <property type="evidence" value="ECO:0007669"/>
    <property type="project" value="InterPro"/>
</dbReference>
<evidence type="ECO:0000256" key="6">
    <source>
        <dbReference type="ARBA" id="ARBA00023186"/>
    </source>
</evidence>
<dbReference type="GO" id="GO:0042803">
    <property type="term" value="F:protein homodimerization activity"/>
    <property type="evidence" value="ECO:0007669"/>
    <property type="project" value="InterPro"/>
</dbReference>
<comment type="function">
    <text evidence="7 10 11">Participates actively in the response to hyperosmotic and heat shock by preventing the aggregation of stress-denatured proteins, in association with DnaK and GrpE. It is the nucleotide exchange factor for DnaK and may function as a thermosensor. Unfolded proteins bind initially to DnaJ; upon interaction with the DnaJ-bound protein, DnaK hydrolyzes its bound ATP, resulting in the formation of a stable complex. GrpE releases ADP from DnaK; ATP binding to DnaK triggers the release of the substrate protein, thus completing the reaction cycle. Several rounds of ATP-dependent interactions between DnaJ, DnaK and GrpE are required for fully efficient folding.</text>
</comment>